<protein>
    <submittedName>
        <fullName evidence="1">Uncharacterized protein</fullName>
    </submittedName>
</protein>
<dbReference type="EMBL" id="JACNLL010000071">
    <property type="protein sequence ID" value="MBC8199952.1"/>
    <property type="molecule type" value="Genomic_DNA"/>
</dbReference>
<gene>
    <name evidence="1" type="ORF">H8E80_07915</name>
</gene>
<evidence type="ECO:0000313" key="2">
    <source>
        <dbReference type="Proteomes" id="UP000603545"/>
    </source>
</evidence>
<dbReference type="AlphaFoldDB" id="A0A8J6N8H5"/>
<organism evidence="1 2">
    <name type="scientific">Candidatus Desulfaltia bathyphila</name>
    <dbReference type="NCBI Taxonomy" id="2841697"/>
    <lineage>
        <taxon>Bacteria</taxon>
        <taxon>Pseudomonadati</taxon>
        <taxon>Thermodesulfobacteriota</taxon>
        <taxon>Desulfobacteria</taxon>
        <taxon>Desulfobacterales</taxon>
        <taxon>Desulfobacterales incertae sedis</taxon>
        <taxon>Candidatus Desulfaltia</taxon>
    </lineage>
</organism>
<proteinExistence type="predicted"/>
<sequence>MTKTVEIYIYDLQPEAMARLLEAFETTIEDENWDTFPIAIIERELDDR</sequence>
<accession>A0A8J6N8H5</accession>
<evidence type="ECO:0000313" key="1">
    <source>
        <dbReference type="EMBL" id="MBC8199952.1"/>
    </source>
</evidence>
<reference evidence="1 2" key="1">
    <citation type="submission" date="2020-08" db="EMBL/GenBank/DDBJ databases">
        <title>Bridging the membrane lipid divide: bacteria of the FCB group superphylum have the potential to synthesize archaeal ether lipids.</title>
        <authorList>
            <person name="Villanueva L."/>
            <person name="Von Meijenfeldt F.A.B."/>
            <person name="Westbye A.B."/>
            <person name="Yadav S."/>
            <person name="Hopmans E.C."/>
            <person name="Dutilh B.E."/>
            <person name="Sinninghe Damste J.S."/>
        </authorList>
    </citation>
    <scope>NUCLEOTIDE SEQUENCE [LARGE SCALE GENOMIC DNA]</scope>
    <source>
        <strain evidence="1">NIOZ-UU82</strain>
    </source>
</reference>
<name>A0A8J6N8H5_9BACT</name>
<comment type="caution">
    <text evidence="1">The sequence shown here is derived from an EMBL/GenBank/DDBJ whole genome shotgun (WGS) entry which is preliminary data.</text>
</comment>
<dbReference type="Proteomes" id="UP000603545">
    <property type="component" value="Unassembled WGS sequence"/>
</dbReference>